<dbReference type="STRING" id="35608.A0A2U1LZ48"/>
<accession>A0A2U1LZ48</accession>
<dbReference type="Gene3D" id="3.60.10.10">
    <property type="entry name" value="Endonuclease/exonuclease/phosphatase"/>
    <property type="match status" value="1"/>
</dbReference>
<evidence type="ECO:0000256" key="1">
    <source>
        <dbReference type="SAM" id="MobiDB-lite"/>
    </source>
</evidence>
<protein>
    <recommendedName>
        <fullName evidence="4">RNA-directed DNA polymerase, eukaryota, Reverse transcriptase zinc-binding domain protein</fullName>
    </recommendedName>
</protein>
<dbReference type="AlphaFoldDB" id="A0A2U1LZ48"/>
<gene>
    <name evidence="2" type="ORF">CTI12_AA437410</name>
</gene>
<evidence type="ECO:0000313" key="2">
    <source>
        <dbReference type="EMBL" id="PWA54295.1"/>
    </source>
</evidence>
<dbReference type="OrthoDB" id="1001388at2759"/>
<evidence type="ECO:0000313" key="3">
    <source>
        <dbReference type="Proteomes" id="UP000245207"/>
    </source>
</evidence>
<dbReference type="InterPro" id="IPR036691">
    <property type="entry name" value="Endo/exonu/phosph_ase_sf"/>
</dbReference>
<dbReference type="EMBL" id="PKPP01007123">
    <property type="protein sequence ID" value="PWA54295.1"/>
    <property type="molecule type" value="Genomic_DNA"/>
</dbReference>
<evidence type="ECO:0008006" key="4">
    <source>
        <dbReference type="Google" id="ProtNLM"/>
    </source>
</evidence>
<sequence>MGRRSITKAKEAAKKTGAKGLGEDKTGISDVYKENYDAGSESNGDRGNDWGIVGISRRGKEIGGARMVSINVRGTGESRKKGWIRSIIMGEQPDMTGLQETKSGLIDDFWIEDIWGGRGYGYSQLSVVENSGGIIVIWDSRVFTCKEAIGDERFITVRGSWKGQTRRCSLCVFMDHM</sequence>
<dbReference type="SUPFAM" id="SSF56219">
    <property type="entry name" value="DNase I-like"/>
    <property type="match status" value="1"/>
</dbReference>
<keyword evidence="3" id="KW-1185">Reference proteome</keyword>
<proteinExistence type="predicted"/>
<organism evidence="2 3">
    <name type="scientific">Artemisia annua</name>
    <name type="common">Sweet wormwood</name>
    <dbReference type="NCBI Taxonomy" id="35608"/>
    <lineage>
        <taxon>Eukaryota</taxon>
        <taxon>Viridiplantae</taxon>
        <taxon>Streptophyta</taxon>
        <taxon>Embryophyta</taxon>
        <taxon>Tracheophyta</taxon>
        <taxon>Spermatophyta</taxon>
        <taxon>Magnoliopsida</taxon>
        <taxon>eudicotyledons</taxon>
        <taxon>Gunneridae</taxon>
        <taxon>Pentapetalae</taxon>
        <taxon>asterids</taxon>
        <taxon>campanulids</taxon>
        <taxon>Asterales</taxon>
        <taxon>Asteraceae</taxon>
        <taxon>Asteroideae</taxon>
        <taxon>Anthemideae</taxon>
        <taxon>Artemisiinae</taxon>
        <taxon>Artemisia</taxon>
    </lineage>
</organism>
<dbReference type="Proteomes" id="UP000245207">
    <property type="component" value="Unassembled WGS sequence"/>
</dbReference>
<reference evidence="2 3" key="1">
    <citation type="journal article" date="2018" name="Mol. Plant">
        <title>The genome of Artemisia annua provides insight into the evolution of Asteraceae family and artemisinin biosynthesis.</title>
        <authorList>
            <person name="Shen Q."/>
            <person name="Zhang L."/>
            <person name="Liao Z."/>
            <person name="Wang S."/>
            <person name="Yan T."/>
            <person name="Shi P."/>
            <person name="Liu M."/>
            <person name="Fu X."/>
            <person name="Pan Q."/>
            <person name="Wang Y."/>
            <person name="Lv Z."/>
            <person name="Lu X."/>
            <person name="Zhang F."/>
            <person name="Jiang W."/>
            <person name="Ma Y."/>
            <person name="Chen M."/>
            <person name="Hao X."/>
            <person name="Li L."/>
            <person name="Tang Y."/>
            <person name="Lv G."/>
            <person name="Zhou Y."/>
            <person name="Sun X."/>
            <person name="Brodelius P.E."/>
            <person name="Rose J.K.C."/>
            <person name="Tang K."/>
        </authorList>
    </citation>
    <scope>NUCLEOTIDE SEQUENCE [LARGE SCALE GENOMIC DNA]</scope>
    <source>
        <strain evidence="3">cv. Huhao1</strain>
        <tissue evidence="2">Leaf</tissue>
    </source>
</reference>
<name>A0A2U1LZ48_ARTAN</name>
<feature type="region of interest" description="Disordered" evidence="1">
    <location>
        <begin position="1"/>
        <end position="26"/>
    </location>
</feature>
<comment type="caution">
    <text evidence="2">The sequence shown here is derived from an EMBL/GenBank/DDBJ whole genome shotgun (WGS) entry which is preliminary data.</text>
</comment>